<keyword evidence="6" id="KW-1185">Reference proteome</keyword>
<gene>
    <name evidence="5" type="ORF">Cba03nite_50080</name>
</gene>
<evidence type="ECO:0000256" key="2">
    <source>
        <dbReference type="ARBA" id="ARBA00023157"/>
    </source>
</evidence>
<dbReference type="InterPro" id="IPR050430">
    <property type="entry name" value="Peptidase_S1"/>
</dbReference>
<dbReference type="InterPro" id="IPR033116">
    <property type="entry name" value="TRYPSIN_SER"/>
</dbReference>
<proteinExistence type="inferred from homology"/>
<dbReference type="GO" id="GO:0006508">
    <property type="term" value="P:proteolysis"/>
    <property type="evidence" value="ECO:0007669"/>
    <property type="project" value="UniProtKB-KW"/>
</dbReference>
<dbReference type="PROSITE" id="PS50240">
    <property type="entry name" value="TRYPSIN_DOM"/>
    <property type="match status" value="1"/>
</dbReference>
<protein>
    <recommendedName>
        <fullName evidence="4">Peptidase S1 domain-containing protein</fullName>
    </recommendedName>
</protein>
<dbReference type="RefSeq" id="WP_239125997.1">
    <property type="nucleotide sequence ID" value="NZ_BONF01000030.1"/>
</dbReference>
<dbReference type="AlphaFoldDB" id="A0A8J3JTU7"/>
<dbReference type="SMART" id="SM00020">
    <property type="entry name" value="Tryp_SPc"/>
    <property type="match status" value="1"/>
</dbReference>
<comment type="caution">
    <text evidence="5">The sequence shown here is derived from an EMBL/GenBank/DDBJ whole genome shotgun (WGS) entry which is preliminary data.</text>
</comment>
<reference evidence="5 6" key="1">
    <citation type="submission" date="2021-01" db="EMBL/GenBank/DDBJ databases">
        <title>Whole genome shotgun sequence of Catellatospora bangladeshensis NBRC 107357.</title>
        <authorList>
            <person name="Komaki H."/>
            <person name="Tamura T."/>
        </authorList>
    </citation>
    <scope>NUCLEOTIDE SEQUENCE [LARGE SCALE GENOMIC DNA]</scope>
    <source>
        <strain evidence="5 6">NBRC 107357</strain>
    </source>
</reference>
<dbReference type="InterPro" id="IPR028994">
    <property type="entry name" value="Integrin_alpha_N"/>
</dbReference>
<evidence type="ECO:0000259" key="4">
    <source>
        <dbReference type="PROSITE" id="PS50240"/>
    </source>
</evidence>
<name>A0A8J3JTU7_9ACTN</name>
<dbReference type="InterPro" id="IPR043504">
    <property type="entry name" value="Peptidase_S1_PA_chymotrypsin"/>
</dbReference>
<dbReference type="PROSITE" id="PS00135">
    <property type="entry name" value="TRYPSIN_SER"/>
    <property type="match status" value="1"/>
</dbReference>
<keyword evidence="3" id="KW-0378">Hydrolase</keyword>
<dbReference type="PANTHER" id="PTHR24276:SF98">
    <property type="entry name" value="FI18310P1-RELATED"/>
    <property type="match status" value="1"/>
</dbReference>
<dbReference type="InterPro" id="IPR001314">
    <property type="entry name" value="Peptidase_S1A"/>
</dbReference>
<dbReference type="Gene3D" id="2.40.10.10">
    <property type="entry name" value="Trypsin-like serine proteases"/>
    <property type="match status" value="1"/>
</dbReference>
<keyword evidence="2" id="KW-1015">Disulfide bond</keyword>
<dbReference type="Proteomes" id="UP000601223">
    <property type="component" value="Unassembled WGS sequence"/>
</dbReference>
<dbReference type="CDD" id="cd00190">
    <property type="entry name" value="Tryp_SPc"/>
    <property type="match status" value="1"/>
</dbReference>
<organism evidence="5 6">
    <name type="scientific">Catellatospora bangladeshensis</name>
    <dbReference type="NCBI Taxonomy" id="310355"/>
    <lineage>
        <taxon>Bacteria</taxon>
        <taxon>Bacillati</taxon>
        <taxon>Actinomycetota</taxon>
        <taxon>Actinomycetes</taxon>
        <taxon>Micromonosporales</taxon>
        <taxon>Micromonosporaceae</taxon>
        <taxon>Catellatospora</taxon>
    </lineage>
</organism>
<dbReference type="SUPFAM" id="SSF50494">
    <property type="entry name" value="Trypsin-like serine proteases"/>
    <property type="match status" value="1"/>
</dbReference>
<dbReference type="InterPro" id="IPR018114">
    <property type="entry name" value="TRYPSIN_HIS"/>
</dbReference>
<dbReference type="SUPFAM" id="SSF69318">
    <property type="entry name" value="Integrin alpha N-terminal domain"/>
    <property type="match status" value="1"/>
</dbReference>
<comment type="similarity">
    <text evidence="1">Belongs to the peptidase S1 family.</text>
</comment>
<evidence type="ECO:0000313" key="5">
    <source>
        <dbReference type="EMBL" id="GIF83659.1"/>
    </source>
</evidence>
<feature type="domain" description="Peptidase S1" evidence="4">
    <location>
        <begin position="94"/>
        <end position="367"/>
    </location>
</feature>
<accession>A0A8J3JTU7</accession>
<dbReference type="PRINTS" id="PR00722">
    <property type="entry name" value="CHYMOTRYPSIN"/>
</dbReference>
<evidence type="ECO:0000256" key="1">
    <source>
        <dbReference type="ARBA" id="ARBA00007664"/>
    </source>
</evidence>
<sequence length="633" mass="66928">MSNEDNPRWSKGRRVAGALTGLVLGGAAFLLPTGVASAAPDGLPPLPANAKDIALEHSRIPSGAQKATKPMPVAGTYGAAFSGRATVKTGDSRIIGGELANPADHPGVVAVRSYFVAWDEDGNAGWYYSTCTGTVLSSTKVLTAAHCNVDLPFGTTFVIAGVADAREGVDWSAGQVARVGSTWTDQRYNYKAQYDAWVAHTTPPPPLHDVSVLTLKDALNSKYTPVTLADQGAAAPADGTAATIVGYGTTDPDGDTPAGILYAAEVPVQQNSDCTATYGSIFNTTAMMCAGSPNSSTPENGVDTCHGDSGGPIFVDGKQIGVTSWGYDPCASTYGVYARVSSYSDDIKADVTRNGLVNLDWTGDGHSDFLVRCKTTGWACAASGRVVMVSGSGLGTDGFGGISGYDFGSFGGGWNIYTKLMRVTSWNNDKKPSIIARDANGGLWQYKIDEDATDSNNAPFYPRIKIGSGWNMFNDIMVTNNWMGDGMPNLMGRKPNGELWIYTSDGAGGWKNPSGTRIGTGWGMFNTILTPGSWQGDGFQTLLGRKPDGRLYMYNSNGSGGWQNPSGTQIGSGWQMFTTFMSPGDWNGDDMIDLMGVKADGTVRLYTTNGKAGWIDGAGKVIDTDWQIFDRVF</sequence>
<keyword evidence="3" id="KW-0720">Serine protease</keyword>
<evidence type="ECO:0000256" key="3">
    <source>
        <dbReference type="RuleBase" id="RU363034"/>
    </source>
</evidence>
<evidence type="ECO:0000313" key="6">
    <source>
        <dbReference type="Proteomes" id="UP000601223"/>
    </source>
</evidence>
<dbReference type="PROSITE" id="PS00134">
    <property type="entry name" value="TRYPSIN_HIS"/>
    <property type="match status" value="1"/>
</dbReference>
<dbReference type="Pfam" id="PF00089">
    <property type="entry name" value="Trypsin"/>
    <property type="match status" value="1"/>
</dbReference>
<dbReference type="PANTHER" id="PTHR24276">
    <property type="entry name" value="POLYSERASE-RELATED"/>
    <property type="match status" value="1"/>
</dbReference>
<dbReference type="GO" id="GO:0004252">
    <property type="term" value="F:serine-type endopeptidase activity"/>
    <property type="evidence" value="ECO:0007669"/>
    <property type="project" value="InterPro"/>
</dbReference>
<dbReference type="InterPro" id="IPR001254">
    <property type="entry name" value="Trypsin_dom"/>
</dbReference>
<dbReference type="EMBL" id="BONF01000030">
    <property type="protein sequence ID" value="GIF83659.1"/>
    <property type="molecule type" value="Genomic_DNA"/>
</dbReference>
<dbReference type="Gene3D" id="2.115.10.10">
    <property type="entry name" value="Tachylectin 2"/>
    <property type="match status" value="1"/>
</dbReference>
<dbReference type="InterPro" id="IPR009003">
    <property type="entry name" value="Peptidase_S1_PA"/>
</dbReference>
<keyword evidence="3" id="KW-0645">Protease</keyword>